<dbReference type="Gene3D" id="1.10.3720.10">
    <property type="entry name" value="MetI-like"/>
    <property type="match status" value="1"/>
</dbReference>
<keyword evidence="10" id="KW-1185">Reference proteome</keyword>
<feature type="transmembrane region" description="Helical" evidence="7">
    <location>
        <begin position="103"/>
        <end position="125"/>
    </location>
</feature>
<dbReference type="Proteomes" id="UP000275069">
    <property type="component" value="Chromosome"/>
</dbReference>
<evidence type="ECO:0000259" key="8">
    <source>
        <dbReference type="PROSITE" id="PS50928"/>
    </source>
</evidence>
<reference evidence="9 10" key="1">
    <citation type="submission" date="2018-09" db="EMBL/GenBank/DDBJ databases">
        <title>Genome sequencing of strain 2DFW10M-5.</title>
        <authorList>
            <person name="Heo J."/>
            <person name="Kim S.-J."/>
            <person name="Kwon S.-W."/>
        </authorList>
    </citation>
    <scope>NUCLEOTIDE SEQUENCE [LARGE SCALE GENOMIC DNA]</scope>
    <source>
        <strain evidence="9 10">2DFW10M-5</strain>
    </source>
</reference>
<evidence type="ECO:0000256" key="6">
    <source>
        <dbReference type="ARBA" id="ARBA00023136"/>
    </source>
</evidence>
<comment type="subcellular location">
    <subcellularLocation>
        <location evidence="1 7">Cell membrane</location>
        <topology evidence="1 7">Multi-pass membrane protein</topology>
    </subcellularLocation>
</comment>
<proteinExistence type="inferred from homology"/>
<dbReference type="Pfam" id="PF19300">
    <property type="entry name" value="BPD_transp_1_N"/>
    <property type="match status" value="1"/>
</dbReference>
<accession>A0A387BJ65</accession>
<keyword evidence="3" id="KW-1003">Cell membrane</keyword>
<dbReference type="KEGG" id="gry:D7I44_01200"/>
<feature type="transmembrane region" description="Helical" evidence="7">
    <location>
        <begin position="181"/>
        <end position="200"/>
    </location>
</feature>
<feature type="transmembrane region" description="Helical" evidence="7">
    <location>
        <begin position="237"/>
        <end position="263"/>
    </location>
</feature>
<keyword evidence="6 7" id="KW-0472">Membrane</keyword>
<feature type="transmembrane region" description="Helical" evidence="7">
    <location>
        <begin position="12"/>
        <end position="35"/>
    </location>
</feature>
<dbReference type="AlphaFoldDB" id="A0A387BJ65"/>
<dbReference type="PROSITE" id="PS50928">
    <property type="entry name" value="ABC_TM1"/>
    <property type="match status" value="1"/>
</dbReference>
<dbReference type="CDD" id="cd06261">
    <property type="entry name" value="TM_PBP2"/>
    <property type="match status" value="1"/>
</dbReference>
<name>A0A387BJ65_9MICO</name>
<dbReference type="InterPro" id="IPR035906">
    <property type="entry name" value="MetI-like_sf"/>
</dbReference>
<dbReference type="Pfam" id="PF00528">
    <property type="entry name" value="BPD_transp_1"/>
    <property type="match status" value="1"/>
</dbReference>
<dbReference type="PANTHER" id="PTHR43163:SF6">
    <property type="entry name" value="DIPEPTIDE TRANSPORT SYSTEM PERMEASE PROTEIN DPPB-RELATED"/>
    <property type="match status" value="1"/>
</dbReference>
<dbReference type="OrthoDB" id="3171583at2"/>
<evidence type="ECO:0000256" key="2">
    <source>
        <dbReference type="ARBA" id="ARBA00022448"/>
    </source>
</evidence>
<evidence type="ECO:0000256" key="4">
    <source>
        <dbReference type="ARBA" id="ARBA00022692"/>
    </source>
</evidence>
<dbReference type="InterPro" id="IPR000515">
    <property type="entry name" value="MetI-like"/>
</dbReference>
<keyword evidence="2 7" id="KW-0813">Transport</keyword>
<evidence type="ECO:0000313" key="9">
    <source>
        <dbReference type="EMBL" id="AYG02282.1"/>
    </source>
</evidence>
<organism evidence="9 10">
    <name type="scientific">Gryllotalpicola protaetiae</name>
    <dbReference type="NCBI Taxonomy" id="2419771"/>
    <lineage>
        <taxon>Bacteria</taxon>
        <taxon>Bacillati</taxon>
        <taxon>Actinomycetota</taxon>
        <taxon>Actinomycetes</taxon>
        <taxon>Micrococcales</taxon>
        <taxon>Microbacteriaceae</taxon>
        <taxon>Gryllotalpicola</taxon>
    </lineage>
</organism>
<feature type="transmembrane region" description="Helical" evidence="7">
    <location>
        <begin position="137"/>
        <end position="161"/>
    </location>
</feature>
<dbReference type="GO" id="GO:0071916">
    <property type="term" value="F:dipeptide transmembrane transporter activity"/>
    <property type="evidence" value="ECO:0007669"/>
    <property type="project" value="TreeGrafter"/>
</dbReference>
<evidence type="ECO:0000256" key="3">
    <source>
        <dbReference type="ARBA" id="ARBA00022475"/>
    </source>
</evidence>
<sequence length="318" mass="34309">MRFSPLARTITLRIAGVIVLLAVISFLVYCLLYFAPGDIVSNLIGTKKTDPAVIAALRAKYGLDGGLWSQYSNWLGRVLRGDFGTSVQNQVPVLRVFREKGGITGILCLLAFVITMVISVPLGVLAARKEGRWQDSLISTVSLVGLSAPAFVIGLILLYALAYYLPLFPVYGIGTGFGDHVYHLFLPALALALGSAAIIVKLTRTAMIQQLAGDHVMFARARGLSEWRVTRIAVRNAAIPIATSAGLVLTYLIGGTVLVEATFSIPGLGSALENAVQFKDFPVVQFLVLVVALLIAVIMLGVDLLYLVLDPRLRRRTE</sequence>
<gene>
    <name evidence="9" type="ORF">D7I44_01200</name>
</gene>
<comment type="similarity">
    <text evidence="7">Belongs to the binding-protein-dependent transport system permease family.</text>
</comment>
<protein>
    <submittedName>
        <fullName evidence="9">ABC transporter permease</fullName>
    </submittedName>
</protein>
<dbReference type="EMBL" id="CP032624">
    <property type="protein sequence ID" value="AYG02282.1"/>
    <property type="molecule type" value="Genomic_DNA"/>
</dbReference>
<keyword evidence="5 7" id="KW-1133">Transmembrane helix</keyword>
<dbReference type="RefSeq" id="WP_120787816.1">
    <property type="nucleotide sequence ID" value="NZ_CP032624.1"/>
</dbReference>
<feature type="transmembrane region" description="Helical" evidence="7">
    <location>
        <begin position="283"/>
        <end position="309"/>
    </location>
</feature>
<evidence type="ECO:0000256" key="7">
    <source>
        <dbReference type="RuleBase" id="RU363032"/>
    </source>
</evidence>
<evidence type="ECO:0000313" key="10">
    <source>
        <dbReference type="Proteomes" id="UP000275069"/>
    </source>
</evidence>
<dbReference type="InterPro" id="IPR045621">
    <property type="entry name" value="BPD_transp_1_N"/>
</dbReference>
<feature type="domain" description="ABC transmembrane type-1" evidence="8">
    <location>
        <begin position="101"/>
        <end position="306"/>
    </location>
</feature>
<evidence type="ECO:0000256" key="5">
    <source>
        <dbReference type="ARBA" id="ARBA00022989"/>
    </source>
</evidence>
<evidence type="ECO:0000256" key="1">
    <source>
        <dbReference type="ARBA" id="ARBA00004651"/>
    </source>
</evidence>
<dbReference type="GO" id="GO:0005886">
    <property type="term" value="C:plasma membrane"/>
    <property type="evidence" value="ECO:0007669"/>
    <property type="project" value="UniProtKB-SubCell"/>
</dbReference>
<keyword evidence="4 7" id="KW-0812">Transmembrane</keyword>
<dbReference type="PANTHER" id="PTHR43163">
    <property type="entry name" value="DIPEPTIDE TRANSPORT SYSTEM PERMEASE PROTEIN DPPB-RELATED"/>
    <property type="match status" value="1"/>
</dbReference>
<dbReference type="SUPFAM" id="SSF161098">
    <property type="entry name" value="MetI-like"/>
    <property type="match status" value="1"/>
</dbReference>